<proteinExistence type="predicted"/>
<evidence type="ECO:0000313" key="4">
    <source>
        <dbReference type="Proteomes" id="UP000013858"/>
    </source>
</evidence>
<dbReference type="Pfam" id="PF03781">
    <property type="entry name" value="FGE-sulfatase"/>
    <property type="match status" value="1"/>
</dbReference>
<dbReference type="InterPro" id="IPR042095">
    <property type="entry name" value="SUMF_sf"/>
</dbReference>
<dbReference type="InterPro" id="IPR005532">
    <property type="entry name" value="SUMF_dom"/>
</dbReference>
<reference evidence="2 4" key="1">
    <citation type="submission" date="2013-02" db="EMBL/GenBank/DDBJ databases">
        <title>The Genome Sequence of Enterococcus haemoperoxidus BAA-382.</title>
        <authorList>
            <consortium name="The Broad Institute Genome Sequencing Platform"/>
            <consortium name="The Broad Institute Genome Sequencing Center for Infectious Disease"/>
            <person name="Earl A.M."/>
            <person name="Gilmore M.S."/>
            <person name="Lebreton F."/>
            <person name="Walker B."/>
            <person name="Young S.K."/>
            <person name="Zeng Q."/>
            <person name="Gargeya S."/>
            <person name="Fitzgerald M."/>
            <person name="Haas B."/>
            <person name="Abouelleil A."/>
            <person name="Alvarado L."/>
            <person name="Arachchi H.M."/>
            <person name="Berlin A.M."/>
            <person name="Chapman S.B."/>
            <person name="Dewar J."/>
            <person name="Goldberg J."/>
            <person name="Griggs A."/>
            <person name="Gujja S."/>
            <person name="Hansen M."/>
            <person name="Howarth C."/>
            <person name="Imamovic A."/>
            <person name="Larimer J."/>
            <person name="McCowan C."/>
            <person name="Murphy C."/>
            <person name="Neiman D."/>
            <person name="Pearson M."/>
            <person name="Priest M."/>
            <person name="Roberts A."/>
            <person name="Saif S."/>
            <person name="Shea T."/>
            <person name="Sisk P."/>
            <person name="Sykes S."/>
            <person name="Wortman J."/>
            <person name="Nusbaum C."/>
            <person name="Birren B."/>
        </authorList>
    </citation>
    <scope>NUCLEOTIDE SEQUENCE [LARGE SCALE GENOMIC DNA]</scope>
    <source>
        <strain evidence="2 4">ATCC BAA-382</strain>
    </source>
</reference>
<dbReference type="PATRIC" id="fig|1158608.3.peg.3157"/>
<dbReference type="EMBL" id="AJAR01000031">
    <property type="protein sequence ID" value="EOH92238.1"/>
    <property type="molecule type" value="Genomic_DNA"/>
</dbReference>
<dbReference type="GO" id="GO:0120147">
    <property type="term" value="F:formylglycine-generating oxidase activity"/>
    <property type="evidence" value="ECO:0007669"/>
    <property type="project" value="TreeGrafter"/>
</dbReference>
<dbReference type="PANTHER" id="PTHR23150:SF19">
    <property type="entry name" value="FORMYLGLYCINE-GENERATING ENZYME"/>
    <property type="match status" value="1"/>
</dbReference>
<dbReference type="SUPFAM" id="SSF102712">
    <property type="entry name" value="JAB1/MPN domain"/>
    <property type="match status" value="1"/>
</dbReference>
<dbReference type="PANTHER" id="PTHR23150">
    <property type="entry name" value="SULFATASE MODIFYING FACTOR 1, 2"/>
    <property type="match status" value="1"/>
</dbReference>
<reference evidence="3 5" key="2">
    <citation type="submission" date="2013-03" db="EMBL/GenBank/DDBJ databases">
        <title>The Genome Sequence of Enterococcus haemoperoxidus BAA-382 (PacBio/Illumina hybrid assembly).</title>
        <authorList>
            <consortium name="The Broad Institute Genomics Platform"/>
            <consortium name="The Broad Institute Genome Sequencing Center for Infectious Disease"/>
            <person name="Earl A."/>
            <person name="Russ C."/>
            <person name="Gilmore M."/>
            <person name="Surin D."/>
            <person name="Walker B."/>
            <person name="Young S."/>
            <person name="Zeng Q."/>
            <person name="Gargeya S."/>
            <person name="Fitzgerald M."/>
            <person name="Haas B."/>
            <person name="Abouelleil A."/>
            <person name="Allen A.W."/>
            <person name="Alvarado L."/>
            <person name="Arachchi H.M."/>
            <person name="Berlin A.M."/>
            <person name="Chapman S.B."/>
            <person name="Gainer-Dewar J."/>
            <person name="Goldberg J."/>
            <person name="Griggs A."/>
            <person name="Gujja S."/>
            <person name="Hansen M."/>
            <person name="Howarth C."/>
            <person name="Imamovic A."/>
            <person name="Ireland A."/>
            <person name="Larimer J."/>
            <person name="McCowan C."/>
            <person name="Murphy C."/>
            <person name="Pearson M."/>
            <person name="Poon T.W."/>
            <person name="Priest M."/>
            <person name="Roberts A."/>
            <person name="Saif S."/>
            <person name="Shea T."/>
            <person name="Sisk P."/>
            <person name="Sykes S."/>
            <person name="Wortman J."/>
            <person name="Nusbaum C."/>
            <person name="Birren B."/>
        </authorList>
    </citation>
    <scope>NUCLEOTIDE SEQUENCE [LARGE SCALE GENOMIC DNA]</scope>
    <source>
        <strain evidence="3 5">ATCC BAA-382</strain>
    </source>
</reference>
<evidence type="ECO:0000313" key="2">
    <source>
        <dbReference type="EMBL" id="EOH92238.1"/>
    </source>
</evidence>
<dbReference type="SUPFAM" id="SSF56436">
    <property type="entry name" value="C-type lectin-like"/>
    <property type="match status" value="1"/>
</dbReference>
<dbReference type="InterPro" id="IPR016187">
    <property type="entry name" value="CTDL_fold"/>
</dbReference>
<dbReference type="InterPro" id="IPR051043">
    <property type="entry name" value="Sulfatase_Mod_Factor_Kinase"/>
</dbReference>
<evidence type="ECO:0000259" key="1">
    <source>
        <dbReference type="Pfam" id="PF03781"/>
    </source>
</evidence>
<dbReference type="EMBL" id="ASVY01000002">
    <property type="protein sequence ID" value="EOT61923.1"/>
    <property type="molecule type" value="Genomic_DNA"/>
</dbReference>
<protein>
    <recommendedName>
        <fullName evidence="1">Sulfatase-modifying factor enzyme-like domain-containing protein</fullName>
    </recommendedName>
</protein>
<dbReference type="STRING" id="155618.RV06_GL003121"/>
<dbReference type="Proteomes" id="UP000014197">
    <property type="component" value="Unassembled WGS sequence"/>
</dbReference>
<dbReference type="AlphaFoldDB" id="R2QAK3"/>
<sequence>MMKAKIEANTYQKFISEIQDFYPKKTFGYFFSKEDEEIATDYYIFSEDSRKEENVMERFNKFGKYYENNLNAGFLSSIQESVAIEKYIIKNKLKKIGVFHTHLRHPPIFTKVDAEFHPSENFWHLIISLRNAQKPTIKIFEILSNVNFNEIPVILYDQSRNIVSIKGYGRQKVLNSSLLKMSINNQISDCFTIEDFAKCGELFISKTMITNEQYKRVFKNHQYNIGEEKFPVVNITWYEAQYFCEVTDTELLTKEEWELYADDQLDPFDYEHHNEAFMKVALYSENSKNQLQQVATLKPNQYGLYDMQGNAWEWCACFESKTEVANTKGGSYFAFPEMCRKTVDQLEDKDYFARDLGFRVKRRNV</sequence>
<evidence type="ECO:0000313" key="5">
    <source>
        <dbReference type="Proteomes" id="UP000014197"/>
    </source>
</evidence>
<dbReference type="RefSeq" id="WP_010763378.1">
    <property type="nucleotide sequence ID" value="NZ_KB946316.1"/>
</dbReference>
<evidence type="ECO:0000313" key="3">
    <source>
        <dbReference type="EMBL" id="EOT61923.1"/>
    </source>
</evidence>
<gene>
    <name evidence="3" type="ORF">I583_00906</name>
    <name evidence="2" type="ORF">UAW_03223</name>
</gene>
<dbReference type="Proteomes" id="UP000013858">
    <property type="component" value="Unassembled WGS sequence"/>
</dbReference>
<name>R2QAK3_9ENTE</name>
<dbReference type="Gene3D" id="3.90.1580.10">
    <property type="entry name" value="paralog of FGE (formylglycine-generating enzyme)"/>
    <property type="match status" value="1"/>
</dbReference>
<comment type="caution">
    <text evidence="2">The sequence shown here is derived from an EMBL/GenBank/DDBJ whole genome shotgun (WGS) entry which is preliminary data.</text>
</comment>
<dbReference type="eggNOG" id="COG1262">
    <property type="taxonomic scope" value="Bacteria"/>
</dbReference>
<dbReference type="Gene3D" id="3.40.140.10">
    <property type="entry name" value="Cytidine Deaminase, domain 2"/>
    <property type="match status" value="1"/>
</dbReference>
<accession>R2QAK3</accession>
<organism evidence="2 4">
    <name type="scientific">Enterococcus haemoperoxidus ATCC BAA-382</name>
    <dbReference type="NCBI Taxonomy" id="1158608"/>
    <lineage>
        <taxon>Bacteria</taxon>
        <taxon>Bacillati</taxon>
        <taxon>Bacillota</taxon>
        <taxon>Bacilli</taxon>
        <taxon>Lactobacillales</taxon>
        <taxon>Enterococcaceae</taxon>
        <taxon>Enterococcus</taxon>
    </lineage>
</organism>
<keyword evidence="5" id="KW-1185">Reference proteome</keyword>
<feature type="domain" description="Sulfatase-modifying factor enzyme-like" evidence="1">
    <location>
        <begin position="202"/>
        <end position="360"/>
    </location>
</feature>